<accession>A0ABT7SFN7</accession>
<dbReference type="SUPFAM" id="SSF51905">
    <property type="entry name" value="FAD/NAD(P)-binding domain"/>
    <property type="match status" value="1"/>
</dbReference>
<sequence length="494" mass="50736">MTNDRPEVVVVGAGPNGLAAAVTCARAGLRVQVLEAQPTLGGGARTLDLGLAPGIVHDLCSAVHPMAWASPFFQAFDLGARGVELLTPEVSFAQPLPGGRAGIAYRDLGRTVDALGPDGAAWAALVGRLSEHADAVTAVALGDKRSIPDGLGLAGLPTALRFGLEVLEQGSRAWDRRFTGDVAPALLTGVAAHAIAPLPTTAAAGTALLLASLAHAGAGWPIPRGGSQALTDALLADLRAHGGTVVVDRPVRSYGDLPGAHCYLFDTTPGTVLRVLGDRLPARTRRAFERFRHGNAAAKVDFVLSGPVPWAAPDVALAGTVHVGGTRPEMAAAEAAVAAGRHAERPMMLVSDPSVVDPGRRSGGLRPLWSYAHVPAGSDVDVTEAVTAHIERYAPGFRDVVVASRCIPASQMSHHNENYVGGDISAGAVTLKQMLVRPTLGLDPYATGRDGVYLCSASTPPGPGVHGMAGWLAARRALREVFSIAAAPSLAPGA</sequence>
<dbReference type="RefSeq" id="WP_289454675.1">
    <property type="nucleotide sequence ID" value="NZ_JAUCGQ010000001.1"/>
</dbReference>
<organism evidence="1 2">
    <name type="scientific">Cellulomonas alba</name>
    <dbReference type="NCBI Taxonomy" id="3053467"/>
    <lineage>
        <taxon>Bacteria</taxon>
        <taxon>Bacillati</taxon>
        <taxon>Actinomycetota</taxon>
        <taxon>Actinomycetes</taxon>
        <taxon>Micrococcales</taxon>
        <taxon>Cellulomonadaceae</taxon>
        <taxon>Cellulomonas</taxon>
    </lineage>
</organism>
<dbReference type="PANTHER" id="PTHR10668:SF105">
    <property type="entry name" value="DEHYDROGENASE-RELATED"/>
    <property type="match status" value="1"/>
</dbReference>
<reference evidence="1 2" key="1">
    <citation type="submission" date="2023-06" db="EMBL/GenBank/DDBJ databases">
        <title>Cellulomonas sp. MW4 Whole genome sequence.</title>
        <authorList>
            <person name="Park S."/>
        </authorList>
    </citation>
    <scope>NUCLEOTIDE SEQUENCE [LARGE SCALE GENOMIC DNA]</scope>
    <source>
        <strain evidence="1 2">MW4</strain>
    </source>
</reference>
<dbReference type="PANTHER" id="PTHR10668">
    <property type="entry name" value="PHYTOENE DEHYDROGENASE"/>
    <property type="match status" value="1"/>
</dbReference>
<protein>
    <submittedName>
        <fullName evidence="1">NAD(P)/FAD-dependent oxidoreductase</fullName>
    </submittedName>
</protein>
<dbReference type="InterPro" id="IPR036188">
    <property type="entry name" value="FAD/NAD-bd_sf"/>
</dbReference>
<dbReference type="Pfam" id="PF13450">
    <property type="entry name" value="NAD_binding_8"/>
    <property type="match status" value="1"/>
</dbReference>
<evidence type="ECO:0000313" key="2">
    <source>
        <dbReference type="Proteomes" id="UP001529338"/>
    </source>
</evidence>
<evidence type="ECO:0000313" key="1">
    <source>
        <dbReference type="EMBL" id="MDM7854854.1"/>
    </source>
</evidence>
<dbReference type="Gene3D" id="3.50.50.60">
    <property type="entry name" value="FAD/NAD(P)-binding domain"/>
    <property type="match status" value="1"/>
</dbReference>
<dbReference type="PRINTS" id="PR00411">
    <property type="entry name" value="PNDRDTASEI"/>
</dbReference>
<keyword evidence="2" id="KW-1185">Reference proteome</keyword>
<dbReference type="EMBL" id="JAUCGQ010000001">
    <property type="protein sequence ID" value="MDM7854854.1"/>
    <property type="molecule type" value="Genomic_DNA"/>
</dbReference>
<comment type="caution">
    <text evidence="1">The sequence shown here is derived from an EMBL/GenBank/DDBJ whole genome shotgun (WGS) entry which is preliminary data.</text>
</comment>
<name>A0ABT7SFN7_9CELL</name>
<gene>
    <name evidence="1" type="ORF">QRT04_07915</name>
</gene>
<dbReference type="Proteomes" id="UP001529338">
    <property type="component" value="Unassembled WGS sequence"/>
</dbReference>
<proteinExistence type="predicted"/>